<accession>A0A4R8L517</accession>
<dbReference type="AlphaFoldDB" id="A0A4R8L517"/>
<dbReference type="RefSeq" id="WP_134197372.1">
    <property type="nucleotide sequence ID" value="NZ_JBHLUW010000058.1"/>
</dbReference>
<evidence type="ECO:0000313" key="3">
    <source>
        <dbReference type="Proteomes" id="UP000295509"/>
    </source>
</evidence>
<dbReference type="Gene3D" id="3.40.50.620">
    <property type="entry name" value="HUPs"/>
    <property type="match status" value="1"/>
</dbReference>
<name>A0A4R8L517_9BURK</name>
<organism evidence="2 3">
    <name type="scientific">Paraburkholderia rhizosphaerae</name>
    <dbReference type="NCBI Taxonomy" id="480658"/>
    <lineage>
        <taxon>Bacteria</taxon>
        <taxon>Pseudomonadati</taxon>
        <taxon>Pseudomonadota</taxon>
        <taxon>Betaproteobacteria</taxon>
        <taxon>Burkholderiales</taxon>
        <taxon>Burkholderiaceae</taxon>
        <taxon>Paraburkholderia</taxon>
    </lineage>
</organism>
<dbReference type="InterPro" id="IPR006016">
    <property type="entry name" value="UspA"/>
</dbReference>
<reference evidence="2 3" key="1">
    <citation type="submission" date="2019-03" db="EMBL/GenBank/DDBJ databases">
        <title>Genomic Encyclopedia of Type Strains, Phase III (KMG-III): the genomes of soil and plant-associated and newly described type strains.</title>
        <authorList>
            <person name="Whitman W."/>
        </authorList>
    </citation>
    <scope>NUCLEOTIDE SEQUENCE [LARGE SCALE GENOMIC DNA]</scope>
    <source>
        <strain evidence="2 3">LMG 29544</strain>
    </source>
</reference>
<proteinExistence type="predicted"/>
<protein>
    <submittedName>
        <fullName evidence="2">Nucleotide-binding universal stress UspA family protein</fullName>
    </submittedName>
</protein>
<evidence type="ECO:0000313" key="2">
    <source>
        <dbReference type="EMBL" id="TDY37059.1"/>
    </source>
</evidence>
<dbReference type="Pfam" id="PF00582">
    <property type="entry name" value="Usp"/>
    <property type="match status" value="1"/>
</dbReference>
<dbReference type="Proteomes" id="UP000295509">
    <property type="component" value="Unassembled WGS sequence"/>
</dbReference>
<dbReference type="EMBL" id="SORE01000045">
    <property type="protein sequence ID" value="TDY37059.1"/>
    <property type="molecule type" value="Genomic_DNA"/>
</dbReference>
<gene>
    <name evidence="2" type="ORF">BX592_1452</name>
</gene>
<feature type="domain" description="UspA" evidence="1">
    <location>
        <begin position="6"/>
        <end position="122"/>
    </location>
</feature>
<dbReference type="InterPro" id="IPR014729">
    <property type="entry name" value="Rossmann-like_a/b/a_fold"/>
</dbReference>
<evidence type="ECO:0000259" key="1">
    <source>
        <dbReference type="Pfam" id="PF00582"/>
    </source>
</evidence>
<sequence>MSKPSKILLYYDGTREARTALRHAAELALALDAHTDVLAVVDTTSTIAATGWCLSDLACACVQDAAMITLREALDHMEGSGLPVRGHMACGDVVDSISTHAGLLNSDILVVGHRPRNALARWWNRGLAHDDLIARCNGRLVVTIPCN</sequence>
<dbReference type="SUPFAM" id="SSF52402">
    <property type="entry name" value="Adenine nucleotide alpha hydrolases-like"/>
    <property type="match status" value="1"/>
</dbReference>
<dbReference type="OrthoDB" id="8564780at2"/>
<keyword evidence="3" id="KW-1185">Reference proteome</keyword>
<comment type="caution">
    <text evidence="2">The sequence shown here is derived from an EMBL/GenBank/DDBJ whole genome shotgun (WGS) entry which is preliminary data.</text>
</comment>